<name>A0AAN7Q8H1_9COLE</name>
<comment type="caution">
    <text evidence="1">The sequence shown here is derived from an EMBL/GenBank/DDBJ whole genome shotgun (WGS) entry which is preliminary data.</text>
</comment>
<organism evidence="1 2">
    <name type="scientific">Aquatica leii</name>
    <dbReference type="NCBI Taxonomy" id="1421715"/>
    <lineage>
        <taxon>Eukaryota</taxon>
        <taxon>Metazoa</taxon>
        <taxon>Ecdysozoa</taxon>
        <taxon>Arthropoda</taxon>
        <taxon>Hexapoda</taxon>
        <taxon>Insecta</taxon>
        <taxon>Pterygota</taxon>
        <taxon>Neoptera</taxon>
        <taxon>Endopterygota</taxon>
        <taxon>Coleoptera</taxon>
        <taxon>Polyphaga</taxon>
        <taxon>Elateriformia</taxon>
        <taxon>Elateroidea</taxon>
        <taxon>Lampyridae</taxon>
        <taxon>Luciolinae</taxon>
        <taxon>Aquatica</taxon>
    </lineage>
</organism>
<dbReference type="Proteomes" id="UP001353858">
    <property type="component" value="Unassembled WGS sequence"/>
</dbReference>
<protein>
    <submittedName>
        <fullName evidence="1">Uncharacterized protein</fullName>
    </submittedName>
</protein>
<sequence length="505" mass="56954">MIITIIVGTRIRHSGSYLIIHRHLYSILQLCLLGPKKSSMATSTFLLIFFITMVEQGQSLTKIEEKTTIDLSSVVLLKCDLENDNMTDFFIKLALNETRCPIKNCNSTILDIVQAAELYKFNSSFLANSTKALNVSEVNIYNAFKNCNLTVNSILHYFNIFETTFSEIYDVFVSHLKNPVITIPNILKIVNVSSNSFLTELTFGTDLSRLQVLSTGNYSIDNIKLVMKNTSLTVTDMLSCLPLNKIVKNIGKVNSTRLSDFFNTLNVTSIDIKNFYYALNVSSNNFTNYTTFAKIRNDLDKYLNKDGTLGVFTSKTQVVTSSRAIMLQKSNIGFVLNYTTFYLQMPNSTNKYKVQNVSLESKRFVKEVAVISSQSAFLGAPSKIGLIYNATKIFNCTYVTILPNNTLTTENFNNAIVDKAFFKVIKSSKTIYTLSSPIYCQNRMYGLAVENNTQHIVFTKFKTYNITVHPTKPSPPQTPNPNSSSKLFYNFTTVLLAIFIINYVV</sequence>
<dbReference type="EMBL" id="JARPUR010000001">
    <property type="protein sequence ID" value="KAK4885952.1"/>
    <property type="molecule type" value="Genomic_DNA"/>
</dbReference>
<evidence type="ECO:0000313" key="2">
    <source>
        <dbReference type="Proteomes" id="UP001353858"/>
    </source>
</evidence>
<proteinExistence type="predicted"/>
<reference evidence="2" key="1">
    <citation type="submission" date="2023-01" db="EMBL/GenBank/DDBJ databases">
        <title>Key to firefly adult light organ development and bioluminescence: homeobox transcription factors regulate luciferase expression and transportation to peroxisome.</title>
        <authorList>
            <person name="Fu X."/>
        </authorList>
    </citation>
    <scope>NUCLEOTIDE SEQUENCE [LARGE SCALE GENOMIC DNA]</scope>
</reference>
<evidence type="ECO:0000313" key="1">
    <source>
        <dbReference type="EMBL" id="KAK4885952.1"/>
    </source>
</evidence>
<accession>A0AAN7Q8H1</accession>
<dbReference type="AlphaFoldDB" id="A0AAN7Q8H1"/>
<keyword evidence="2" id="KW-1185">Reference proteome</keyword>
<gene>
    <name evidence="1" type="ORF">RN001_002223</name>
</gene>